<keyword evidence="1" id="KW-1133">Transmembrane helix</keyword>
<keyword evidence="1" id="KW-0472">Membrane</keyword>
<proteinExistence type="predicted"/>
<sequence>MLLPLGIGLVSNDKPNLTLISLSAWGTAYLFFAAWTAKNASFRVAQDFAALWPYIETTDWIEQAIEEIEREFRGPRTEFIAVAAVLIGLVLTVSALAVDLGYLGLHWGWAHPQGAFSLGILGLTLERPDILYWEWVIFGSGYAVLYYVSARTTFVATFLISITKRLEPKNLHAHYDPWQAPTVCYCLDMSRTILLFWAGISLSVATLPLIFGTLEHFLQIVVSTAMFFSLIIGTTVFILSEQQIRRAARIAVIEKLETLSRDLSCLRRADAASENKYEMLKDQFTRLSGAKASTSYVIVILSLTLPLLGTLMKIIVDWAT</sequence>
<keyword evidence="1" id="KW-0812">Transmembrane</keyword>
<comment type="caution">
    <text evidence="2">The sequence shown here is derived from an EMBL/GenBank/DDBJ whole genome shotgun (WGS) entry which is preliminary data.</text>
</comment>
<protein>
    <recommendedName>
        <fullName evidence="4">ABC transmembrane type-1 domain-containing protein</fullName>
    </recommendedName>
</protein>
<reference evidence="3" key="1">
    <citation type="submission" date="2023-05" db="EMBL/GenBank/DDBJ databases">
        <title>Sedimentitalea sp. nov. JM2-8.</title>
        <authorList>
            <person name="Huang J."/>
        </authorList>
    </citation>
    <scope>NUCLEOTIDE SEQUENCE [LARGE SCALE GENOMIC DNA]</scope>
    <source>
        <strain evidence="3">KHS03</strain>
    </source>
</reference>
<dbReference type="Proteomes" id="UP001255416">
    <property type="component" value="Unassembled WGS sequence"/>
</dbReference>
<feature type="transmembrane region" description="Helical" evidence="1">
    <location>
        <begin position="20"/>
        <end position="37"/>
    </location>
</feature>
<feature type="transmembrane region" description="Helical" evidence="1">
    <location>
        <begin position="217"/>
        <end position="239"/>
    </location>
</feature>
<evidence type="ECO:0000256" key="1">
    <source>
        <dbReference type="SAM" id="Phobius"/>
    </source>
</evidence>
<feature type="transmembrane region" description="Helical" evidence="1">
    <location>
        <begin position="79"/>
        <end position="98"/>
    </location>
</feature>
<keyword evidence="3" id="KW-1185">Reference proteome</keyword>
<evidence type="ECO:0000313" key="2">
    <source>
        <dbReference type="EMBL" id="MDU9005490.1"/>
    </source>
</evidence>
<accession>A0ABU3VH46</accession>
<dbReference type="EMBL" id="JASMWN010000014">
    <property type="protein sequence ID" value="MDU9005490.1"/>
    <property type="molecule type" value="Genomic_DNA"/>
</dbReference>
<feature type="transmembrane region" description="Helical" evidence="1">
    <location>
        <begin position="193"/>
        <end position="211"/>
    </location>
</feature>
<evidence type="ECO:0000313" key="3">
    <source>
        <dbReference type="Proteomes" id="UP001255416"/>
    </source>
</evidence>
<evidence type="ECO:0008006" key="4">
    <source>
        <dbReference type="Google" id="ProtNLM"/>
    </source>
</evidence>
<feature type="transmembrane region" description="Helical" evidence="1">
    <location>
        <begin position="296"/>
        <end position="316"/>
    </location>
</feature>
<dbReference type="RefSeq" id="WP_316778956.1">
    <property type="nucleotide sequence ID" value="NZ_JASMWN010000014.1"/>
</dbReference>
<gene>
    <name evidence="2" type="ORF">QO231_16780</name>
</gene>
<feature type="transmembrane region" description="Helical" evidence="1">
    <location>
        <begin position="135"/>
        <end position="160"/>
    </location>
</feature>
<name>A0ABU3VH46_9RHOB</name>
<organism evidence="2 3">
    <name type="scientific">Sedimentitalea todarodis</name>
    <dbReference type="NCBI Taxonomy" id="1631240"/>
    <lineage>
        <taxon>Bacteria</taxon>
        <taxon>Pseudomonadati</taxon>
        <taxon>Pseudomonadota</taxon>
        <taxon>Alphaproteobacteria</taxon>
        <taxon>Rhodobacterales</taxon>
        <taxon>Paracoccaceae</taxon>
        <taxon>Sedimentitalea</taxon>
    </lineage>
</organism>